<evidence type="ECO:0000256" key="2">
    <source>
        <dbReference type="ARBA" id="ARBA00022448"/>
    </source>
</evidence>
<gene>
    <name evidence="9 12" type="primary">tatB</name>
    <name evidence="12" type="ordered locus">RCAP_rcc01459</name>
</gene>
<feature type="compositionally biased region" description="Acidic residues" evidence="10">
    <location>
        <begin position="127"/>
        <end position="137"/>
    </location>
</feature>
<evidence type="ECO:0000256" key="10">
    <source>
        <dbReference type="SAM" id="MobiDB-lite"/>
    </source>
</evidence>
<evidence type="ECO:0000313" key="13">
    <source>
        <dbReference type="Proteomes" id="UP000002361"/>
    </source>
</evidence>
<organism evidence="12 13">
    <name type="scientific">Rhodobacter capsulatus (strain ATCC BAA-309 / NBRC 16581 / SB1003)</name>
    <dbReference type="NCBI Taxonomy" id="272942"/>
    <lineage>
        <taxon>Bacteria</taxon>
        <taxon>Pseudomonadati</taxon>
        <taxon>Pseudomonadota</taxon>
        <taxon>Alphaproteobacteria</taxon>
        <taxon>Rhodobacterales</taxon>
        <taxon>Rhodobacter group</taxon>
        <taxon>Rhodobacter</taxon>
    </lineage>
</organism>
<dbReference type="eggNOG" id="COG1826">
    <property type="taxonomic scope" value="Bacteria"/>
</dbReference>
<dbReference type="AlphaFoldDB" id="D5AT97"/>
<dbReference type="GO" id="GO:0043953">
    <property type="term" value="P:protein transport by the Tat complex"/>
    <property type="evidence" value="ECO:0007669"/>
    <property type="project" value="UniProtKB-UniRule"/>
</dbReference>
<dbReference type="HAMAP" id="MF_00237">
    <property type="entry name" value="TatB"/>
    <property type="match status" value="1"/>
</dbReference>
<dbReference type="Pfam" id="PF02416">
    <property type="entry name" value="TatA_B_E"/>
    <property type="match status" value="1"/>
</dbReference>
<proteinExistence type="inferred from homology"/>
<dbReference type="GeneID" id="31490342"/>
<dbReference type="NCBIfam" id="TIGR01410">
    <property type="entry name" value="tatB"/>
    <property type="match status" value="1"/>
</dbReference>
<keyword evidence="8 9" id="KW-0472">Membrane</keyword>
<feature type="transmembrane region" description="Helical" evidence="11">
    <location>
        <begin position="6"/>
        <end position="25"/>
    </location>
</feature>
<dbReference type="Proteomes" id="UP000002361">
    <property type="component" value="Chromosome"/>
</dbReference>
<dbReference type="HOGENOM" id="CLU_086034_1_3_5"/>
<keyword evidence="5 9" id="KW-0653">Protein transport</keyword>
<feature type="region of interest" description="Disordered" evidence="10">
    <location>
        <begin position="127"/>
        <end position="156"/>
    </location>
</feature>
<dbReference type="Gene3D" id="1.20.5.3310">
    <property type="match status" value="1"/>
</dbReference>
<evidence type="ECO:0000256" key="5">
    <source>
        <dbReference type="ARBA" id="ARBA00022927"/>
    </source>
</evidence>
<dbReference type="InterPro" id="IPR018448">
    <property type="entry name" value="TatB"/>
</dbReference>
<dbReference type="GO" id="GO:0033281">
    <property type="term" value="C:TAT protein transport complex"/>
    <property type="evidence" value="ECO:0007669"/>
    <property type="project" value="UniProtKB-UniRule"/>
</dbReference>
<comment type="similarity">
    <text evidence="9">Belongs to the TatB family.</text>
</comment>
<comment type="subunit">
    <text evidence="9">The Tat system comprises two distinct complexes: a TatABC complex, containing multiple copies of TatA, TatB and TatC subunits, and a separate TatA complex, containing only TatA subunits. Substrates initially bind to the TatABC complex, which probably triggers association of the separate TatA complex to form the active translocon.</text>
</comment>
<keyword evidence="2 9" id="KW-0813">Transport</keyword>
<sequence>MFDIGWSELLLIGIVALIVVGPQDLPRMFQALGRLTAKAKRLGREFTAAMEEAARDTGVKEAADSLSDLKSMTTKKGLGIDALERATERFEKWDPNLPKQAATAGATAALTPDPELAADLDAADLDAAELAPEPEVEPEMRAKPAVKRAEGPGGSA</sequence>
<evidence type="ECO:0000256" key="9">
    <source>
        <dbReference type="HAMAP-Rule" id="MF_00237"/>
    </source>
</evidence>
<dbReference type="PRINTS" id="PR01506">
    <property type="entry name" value="TATBPROTEIN"/>
</dbReference>
<name>D5AT97_RHOCB</name>
<keyword evidence="6 9" id="KW-1133">Transmembrane helix</keyword>
<evidence type="ECO:0000256" key="3">
    <source>
        <dbReference type="ARBA" id="ARBA00022475"/>
    </source>
</evidence>
<evidence type="ECO:0000313" key="12">
    <source>
        <dbReference type="EMBL" id="ADE85204.1"/>
    </source>
</evidence>
<reference key="1">
    <citation type="submission" date="2008-12" db="EMBL/GenBank/DDBJ databases">
        <title>Complete genome sequence of Rhodobacter capsulatus SB1003.</title>
        <authorList>
            <person name="Strnad H."/>
            <person name="Lapidus A."/>
            <person name="Vlcek C."/>
            <person name="Ulbrich P."/>
            <person name="Paces J."/>
            <person name="Maltsev N."/>
            <person name="Kumar V."/>
            <person name="Kogan Y."/>
            <person name="Milgram A."/>
            <person name="Rebrekov D."/>
            <person name="Mazur M."/>
            <person name="Cox R."/>
            <person name="Kyrpides N."/>
            <person name="Kolar M."/>
            <person name="Sachova J."/>
            <person name="Ridl J."/>
            <person name="Ivanova N."/>
            <person name="Kapatral V."/>
            <person name="Los T."/>
            <person name="Lykidis A."/>
            <person name="Mikhailova N."/>
            <person name="Reznik G."/>
            <person name="Vasieva O."/>
            <person name="Fonstein M."/>
            <person name="Paces V."/>
            <person name="Haselkorn R."/>
        </authorList>
    </citation>
    <scope>NUCLEOTIDE SEQUENCE</scope>
    <source>
        <strain>SB1003</strain>
    </source>
</reference>
<protein>
    <recommendedName>
        <fullName evidence="9">Sec-independent protein translocase protein TatB</fullName>
    </recommendedName>
</protein>
<evidence type="ECO:0000256" key="6">
    <source>
        <dbReference type="ARBA" id="ARBA00022989"/>
    </source>
</evidence>
<dbReference type="PANTHER" id="PTHR33162">
    <property type="entry name" value="SEC-INDEPENDENT PROTEIN TRANSLOCASE PROTEIN TATA, CHLOROPLASTIC"/>
    <property type="match status" value="1"/>
</dbReference>
<reference evidence="12 13" key="2">
    <citation type="journal article" date="2010" name="J. Bacteriol.">
        <title>Complete genome sequence of the photosynthetic purple nonsulfur bacterium Rhodobacter capsulatus SB 1003.</title>
        <authorList>
            <person name="Strnad H."/>
            <person name="Lapidus A."/>
            <person name="Paces J."/>
            <person name="Ulbrich P."/>
            <person name="Vlcek C."/>
            <person name="Paces V."/>
            <person name="Haselkorn R."/>
        </authorList>
    </citation>
    <scope>NUCLEOTIDE SEQUENCE [LARGE SCALE GENOMIC DNA]</scope>
    <source>
        <strain evidence="13">ATCC BAA-309 / NBRC 16581 / SB1003</strain>
    </source>
</reference>
<dbReference type="RefSeq" id="WP_013067183.1">
    <property type="nucleotide sequence ID" value="NC_014034.1"/>
</dbReference>
<feature type="compositionally biased region" description="Basic and acidic residues" evidence="10">
    <location>
        <begin position="138"/>
        <end position="150"/>
    </location>
</feature>
<comment type="subcellular location">
    <subcellularLocation>
        <location evidence="9">Cell inner membrane</location>
        <topology evidence="9">Single-pass membrane protein</topology>
    </subcellularLocation>
    <subcellularLocation>
        <location evidence="1">Membrane</location>
        <topology evidence="1">Single-pass membrane protein</topology>
    </subcellularLocation>
</comment>
<dbReference type="GO" id="GO:0008320">
    <property type="term" value="F:protein transmembrane transporter activity"/>
    <property type="evidence" value="ECO:0007669"/>
    <property type="project" value="UniProtKB-UniRule"/>
</dbReference>
<keyword evidence="7 9" id="KW-0811">Translocation</keyword>
<accession>D5AT97</accession>
<evidence type="ECO:0000256" key="11">
    <source>
        <dbReference type="SAM" id="Phobius"/>
    </source>
</evidence>
<keyword evidence="3 9" id="KW-1003">Cell membrane</keyword>
<evidence type="ECO:0000256" key="8">
    <source>
        <dbReference type="ARBA" id="ARBA00023136"/>
    </source>
</evidence>
<dbReference type="STRING" id="272942.RCAP_rcc01459"/>
<keyword evidence="13" id="KW-1185">Reference proteome</keyword>
<evidence type="ECO:0000256" key="1">
    <source>
        <dbReference type="ARBA" id="ARBA00004167"/>
    </source>
</evidence>
<dbReference type="InterPro" id="IPR003369">
    <property type="entry name" value="TatA/B/E"/>
</dbReference>
<dbReference type="PANTHER" id="PTHR33162:SF1">
    <property type="entry name" value="SEC-INDEPENDENT PROTEIN TRANSLOCASE PROTEIN TATA, CHLOROPLASTIC"/>
    <property type="match status" value="1"/>
</dbReference>
<comment type="function">
    <text evidence="9">Part of the twin-arginine translocation (Tat) system that transports large folded proteins containing a characteristic twin-arginine motif in their signal peptide across membranes. Together with TatC, TatB is part of a receptor directly interacting with Tat signal peptides. TatB may form an oligomeric binding site that transiently accommodates folded Tat precursor proteins before their translocation.</text>
</comment>
<keyword evidence="9" id="KW-0997">Cell inner membrane</keyword>
<dbReference type="EMBL" id="CP001312">
    <property type="protein sequence ID" value="ADE85204.1"/>
    <property type="molecule type" value="Genomic_DNA"/>
</dbReference>
<keyword evidence="4 9" id="KW-0812">Transmembrane</keyword>
<dbReference type="OrthoDB" id="7206969at2"/>
<dbReference type="KEGG" id="rcp:RCAP_rcc01459"/>
<evidence type="ECO:0000256" key="7">
    <source>
        <dbReference type="ARBA" id="ARBA00023010"/>
    </source>
</evidence>
<evidence type="ECO:0000256" key="4">
    <source>
        <dbReference type="ARBA" id="ARBA00022692"/>
    </source>
</evidence>